<evidence type="ECO:0000259" key="1">
    <source>
        <dbReference type="Pfam" id="PF01966"/>
    </source>
</evidence>
<dbReference type="Proteomes" id="UP000609879">
    <property type="component" value="Unassembled WGS sequence"/>
</dbReference>
<dbReference type="Gene3D" id="1.10.3210.10">
    <property type="entry name" value="Hypothetical protein af1432"/>
    <property type="match status" value="1"/>
</dbReference>
<comment type="caution">
    <text evidence="2">The sequence shown here is derived from an EMBL/GenBank/DDBJ whole genome shotgun (WGS) entry which is preliminary data.</text>
</comment>
<dbReference type="InterPro" id="IPR006674">
    <property type="entry name" value="HD_domain"/>
</dbReference>
<organism evidence="2 3">
    <name type="scientific">Paractinoplanes deccanensis</name>
    <dbReference type="NCBI Taxonomy" id="113561"/>
    <lineage>
        <taxon>Bacteria</taxon>
        <taxon>Bacillati</taxon>
        <taxon>Actinomycetota</taxon>
        <taxon>Actinomycetes</taxon>
        <taxon>Micromonosporales</taxon>
        <taxon>Micromonosporaceae</taxon>
        <taxon>Paractinoplanes</taxon>
    </lineage>
</organism>
<dbReference type="CDD" id="cd00077">
    <property type="entry name" value="HDc"/>
    <property type="match status" value="1"/>
</dbReference>
<dbReference type="SUPFAM" id="SSF109604">
    <property type="entry name" value="HD-domain/PDEase-like"/>
    <property type="match status" value="1"/>
</dbReference>
<evidence type="ECO:0000313" key="2">
    <source>
        <dbReference type="EMBL" id="GID77168.1"/>
    </source>
</evidence>
<proteinExistence type="predicted"/>
<reference evidence="2 3" key="1">
    <citation type="submission" date="2021-01" db="EMBL/GenBank/DDBJ databases">
        <title>Whole genome shotgun sequence of Actinoplanes deccanensis NBRC 13994.</title>
        <authorList>
            <person name="Komaki H."/>
            <person name="Tamura T."/>
        </authorList>
    </citation>
    <scope>NUCLEOTIDE SEQUENCE [LARGE SCALE GENOMIC DNA]</scope>
    <source>
        <strain evidence="2 3">NBRC 13994</strain>
    </source>
</reference>
<evidence type="ECO:0000313" key="3">
    <source>
        <dbReference type="Proteomes" id="UP000609879"/>
    </source>
</evidence>
<name>A0ABQ3YAY2_9ACTN</name>
<accession>A0ABQ3YAY2</accession>
<dbReference type="EMBL" id="BOMI01000115">
    <property type="protein sequence ID" value="GID77168.1"/>
    <property type="molecule type" value="Genomic_DNA"/>
</dbReference>
<feature type="domain" description="HD" evidence="1">
    <location>
        <begin position="23"/>
        <end position="98"/>
    </location>
</feature>
<protein>
    <submittedName>
        <fullName evidence="2">Metal-dependent phosphohydrolase, HD subdomain protein</fullName>
    </submittedName>
</protein>
<gene>
    <name evidence="2" type="ORF">Ade02nite_58090</name>
</gene>
<sequence>MIRPLVADARDLAERLLTDLPERWQHTVGVAERAGQISATVPAGEADVLVAAAWLHDIGYAEALHDTGFHPIDGARHLRDLAWPLRIAGLVAHHSGAICVAHVRGLGAALAEFPQESTPVSDGLTYADQTVGPYGRSMDFEERMADMLRRHGPGSPNAAVHSRRAPMLRAAVQRVVSRLAIPAGVRVA</sequence>
<dbReference type="InterPro" id="IPR003607">
    <property type="entry name" value="HD/PDEase_dom"/>
</dbReference>
<dbReference type="RefSeq" id="WP_203770858.1">
    <property type="nucleotide sequence ID" value="NZ_BAAABO010000002.1"/>
</dbReference>
<keyword evidence="3" id="KW-1185">Reference proteome</keyword>
<dbReference type="Pfam" id="PF01966">
    <property type="entry name" value="HD"/>
    <property type="match status" value="1"/>
</dbReference>